<dbReference type="KEGG" id="nth:Nther_0372"/>
<dbReference type="STRING" id="457570.Nther_0372"/>
<evidence type="ECO:0008006" key="3">
    <source>
        <dbReference type="Google" id="ProtNLM"/>
    </source>
</evidence>
<proteinExistence type="predicted"/>
<keyword evidence="2" id="KW-1185">Reference proteome</keyword>
<evidence type="ECO:0000313" key="2">
    <source>
        <dbReference type="Proteomes" id="UP000001683"/>
    </source>
</evidence>
<organism evidence="1 2">
    <name type="scientific">Natranaerobius thermophilus (strain ATCC BAA-1301 / DSM 18059 / JW/NM-WN-LF)</name>
    <dbReference type="NCBI Taxonomy" id="457570"/>
    <lineage>
        <taxon>Bacteria</taxon>
        <taxon>Bacillati</taxon>
        <taxon>Bacillota</taxon>
        <taxon>Clostridia</taxon>
        <taxon>Natranaerobiales</taxon>
        <taxon>Natranaerobiaceae</taxon>
        <taxon>Natranaerobius</taxon>
    </lineage>
</organism>
<dbReference type="HOGENOM" id="CLU_057493_0_0_9"/>
<dbReference type="OrthoDB" id="9798761at2"/>
<gene>
    <name evidence="1" type="ordered locus">Nther_0372</name>
</gene>
<dbReference type="RefSeq" id="WP_012446856.1">
    <property type="nucleotide sequence ID" value="NC_010718.1"/>
</dbReference>
<sequence>MPLYKVSSSDIFKMIPQRDFAKESYERKLEHWIIKNPTIITEGENILFIKQEEPLEKSEDLLGIDEQGNLLVIELKRGRTPREVIAQALEYAARVSRMDYDKLNNIAKKHFKKYDIKYSDLFEAYCDYFGKNSDKDKFSLQINQRQRIFIVAQDISEDVLSTADYLKKFDIDIQCVSFNYYNEGDLTVVDIDPDVRSSFDEPRVSAPSIESSDTEKFLKEVREQILDLYYDHISYATKKPNRVLSFQLESSKFSIGIKLEDSGELKLGASIQFEDLDMNEKICEALSDKIKKQNEDILIEDQKDKKDIKELLEWNSDLLQDDEFLGKVIDHTKTWIETWVEEINV</sequence>
<dbReference type="Gene3D" id="3.40.1350.10">
    <property type="match status" value="1"/>
</dbReference>
<dbReference type="eggNOG" id="COG1637">
    <property type="taxonomic scope" value="Bacteria"/>
</dbReference>
<dbReference type="InParanoid" id="B2A5D4"/>
<accession>B2A5D4</accession>
<dbReference type="AlphaFoldDB" id="B2A5D4"/>
<dbReference type="InterPro" id="IPR011856">
    <property type="entry name" value="tRNA_endonuc-like_dom_sf"/>
</dbReference>
<dbReference type="EMBL" id="CP001034">
    <property type="protein sequence ID" value="ACB83968.1"/>
    <property type="molecule type" value="Genomic_DNA"/>
</dbReference>
<name>B2A5D4_NATTJ</name>
<dbReference type="Proteomes" id="UP000001683">
    <property type="component" value="Chromosome"/>
</dbReference>
<protein>
    <recommendedName>
        <fullName evidence="3">DUF91 domain-containing protein</fullName>
    </recommendedName>
</protein>
<reference evidence="1 2" key="2">
    <citation type="journal article" date="2011" name="J. Bacteriol.">
        <title>Complete genome sequence of the anaerobic, halophilic alkalithermophile Natranaerobius thermophilus JW/NM-WN-LF.</title>
        <authorList>
            <person name="Zhao B."/>
            <person name="Mesbah N.M."/>
            <person name="Dalin E."/>
            <person name="Goodwin L."/>
            <person name="Nolan M."/>
            <person name="Pitluck S."/>
            <person name="Chertkov O."/>
            <person name="Brettin T.S."/>
            <person name="Han J."/>
            <person name="Larimer F.W."/>
            <person name="Land M.L."/>
            <person name="Hauser L."/>
            <person name="Kyrpides N."/>
            <person name="Wiegel J."/>
        </authorList>
    </citation>
    <scope>NUCLEOTIDE SEQUENCE [LARGE SCALE GENOMIC DNA]</scope>
    <source>
        <strain evidence="2">ATCC BAA-1301 / DSM 18059 / JW/NM-WN-LF</strain>
    </source>
</reference>
<reference evidence="1 2" key="1">
    <citation type="submission" date="2008-04" db="EMBL/GenBank/DDBJ databases">
        <title>Complete sequence of chromosome of Natranaerobius thermophilus JW/NM-WN-LF.</title>
        <authorList>
            <consortium name="US DOE Joint Genome Institute"/>
            <person name="Copeland A."/>
            <person name="Lucas S."/>
            <person name="Lapidus A."/>
            <person name="Glavina del Rio T."/>
            <person name="Dalin E."/>
            <person name="Tice H."/>
            <person name="Bruce D."/>
            <person name="Goodwin L."/>
            <person name="Pitluck S."/>
            <person name="Chertkov O."/>
            <person name="Brettin T."/>
            <person name="Detter J.C."/>
            <person name="Han C."/>
            <person name="Kuske C.R."/>
            <person name="Schmutz J."/>
            <person name="Larimer F."/>
            <person name="Land M."/>
            <person name="Hauser L."/>
            <person name="Kyrpides N."/>
            <person name="Lykidis A."/>
            <person name="Mesbah N.M."/>
            <person name="Wiegel J."/>
        </authorList>
    </citation>
    <scope>NUCLEOTIDE SEQUENCE [LARGE SCALE GENOMIC DNA]</scope>
    <source>
        <strain evidence="2">ATCC BAA-1301 / DSM 18059 / JW/NM-WN-LF</strain>
    </source>
</reference>
<dbReference type="GO" id="GO:0003676">
    <property type="term" value="F:nucleic acid binding"/>
    <property type="evidence" value="ECO:0007669"/>
    <property type="project" value="InterPro"/>
</dbReference>
<evidence type="ECO:0000313" key="1">
    <source>
        <dbReference type="EMBL" id="ACB83968.1"/>
    </source>
</evidence>